<dbReference type="PANTHER" id="PTHR10742:SF313">
    <property type="entry name" value="AMINE OXIDASE"/>
    <property type="match status" value="1"/>
</dbReference>
<name>A0A1X7SRD9_AMPQE</name>
<gene>
    <name evidence="2" type="primary">109591805</name>
</gene>
<dbReference type="Proteomes" id="UP000007879">
    <property type="component" value="Unassembled WGS sequence"/>
</dbReference>
<protein>
    <recommendedName>
        <fullName evidence="4">Amine oxidase domain-containing protein</fullName>
    </recommendedName>
</protein>
<reference evidence="3" key="1">
    <citation type="journal article" date="2010" name="Nature">
        <title>The Amphimedon queenslandica genome and the evolution of animal complexity.</title>
        <authorList>
            <person name="Srivastava M."/>
            <person name="Simakov O."/>
            <person name="Chapman J."/>
            <person name="Fahey B."/>
            <person name="Gauthier M.E."/>
            <person name="Mitros T."/>
            <person name="Richards G.S."/>
            <person name="Conaco C."/>
            <person name="Dacre M."/>
            <person name="Hellsten U."/>
            <person name="Larroux C."/>
            <person name="Putnam N.H."/>
            <person name="Stanke M."/>
            <person name="Adamska M."/>
            <person name="Darling A."/>
            <person name="Degnan S.M."/>
            <person name="Oakley T.H."/>
            <person name="Plachetzki D.C."/>
            <person name="Zhai Y."/>
            <person name="Adamski M."/>
            <person name="Calcino A."/>
            <person name="Cummins S.F."/>
            <person name="Goodstein D.M."/>
            <person name="Harris C."/>
            <person name="Jackson D.J."/>
            <person name="Leys S.P."/>
            <person name="Shu S."/>
            <person name="Woodcroft B.J."/>
            <person name="Vervoort M."/>
            <person name="Kosik K.S."/>
            <person name="Manning G."/>
            <person name="Degnan B.M."/>
            <person name="Rokhsar D.S."/>
        </authorList>
    </citation>
    <scope>NUCLEOTIDE SEQUENCE [LARGE SCALE GENOMIC DNA]</scope>
</reference>
<evidence type="ECO:0000256" key="1">
    <source>
        <dbReference type="SAM" id="SignalP"/>
    </source>
</evidence>
<dbReference type="EnsemblMetazoa" id="Aqu2.1.04709_001">
    <property type="protein sequence ID" value="Aqu2.1.04709_001"/>
    <property type="gene ID" value="Aqu2.1.04709"/>
</dbReference>
<proteinExistence type="predicted"/>
<dbReference type="KEGG" id="aqu:109591805"/>
<accession>A0A1X7SRD9</accession>
<feature type="chain" id="PRO_5010868926" description="Amine oxidase domain-containing protein" evidence="1">
    <location>
        <begin position="19"/>
        <end position="184"/>
    </location>
</feature>
<reference evidence="2" key="2">
    <citation type="submission" date="2017-05" db="UniProtKB">
        <authorList>
            <consortium name="EnsemblMetazoa"/>
        </authorList>
    </citation>
    <scope>IDENTIFICATION</scope>
</reference>
<dbReference type="Gene3D" id="3.90.660.10">
    <property type="match status" value="1"/>
</dbReference>
<dbReference type="EnsemblMetazoa" id="XM_020007447.1">
    <property type="protein sequence ID" value="XP_019863006.1"/>
    <property type="gene ID" value="LOC109591805"/>
</dbReference>
<dbReference type="AlphaFoldDB" id="A0A1X7SRD9"/>
<dbReference type="PANTHER" id="PTHR10742">
    <property type="entry name" value="FLAVIN MONOAMINE OXIDASE"/>
    <property type="match status" value="1"/>
</dbReference>
<dbReference type="InParanoid" id="A0A1X7SRD9"/>
<dbReference type="InterPro" id="IPR036188">
    <property type="entry name" value="FAD/NAD-bd_sf"/>
</dbReference>
<evidence type="ECO:0000313" key="2">
    <source>
        <dbReference type="EnsemblMetazoa" id="Aqu2.1.04709_001"/>
    </source>
</evidence>
<dbReference type="STRING" id="400682.A0A1X7SRD9"/>
<dbReference type="SUPFAM" id="SSF51905">
    <property type="entry name" value="FAD/NAD(P)-binding domain"/>
    <property type="match status" value="1"/>
</dbReference>
<keyword evidence="1" id="KW-0732">Signal</keyword>
<dbReference type="InterPro" id="IPR050281">
    <property type="entry name" value="Flavin_monoamine_oxidase"/>
</dbReference>
<feature type="signal peptide" evidence="1">
    <location>
        <begin position="1"/>
        <end position="18"/>
    </location>
</feature>
<dbReference type="Gene3D" id="3.50.50.60">
    <property type="entry name" value="FAD/NAD(P)-binding domain"/>
    <property type="match status" value="1"/>
</dbReference>
<dbReference type="OrthoDB" id="5046242at2759"/>
<organism evidence="2">
    <name type="scientific">Amphimedon queenslandica</name>
    <name type="common">Sponge</name>
    <dbReference type="NCBI Taxonomy" id="400682"/>
    <lineage>
        <taxon>Eukaryota</taxon>
        <taxon>Metazoa</taxon>
        <taxon>Porifera</taxon>
        <taxon>Demospongiae</taxon>
        <taxon>Heteroscleromorpha</taxon>
        <taxon>Haplosclerida</taxon>
        <taxon>Niphatidae</taxon>
        <taxon>Amphimedon</taxon>
    </lineage>
</organism>
<dbReference type="Pfam" id="PF13450">
    <property type="entry name" value="NAD_binding_8"/>
    <property type="match status" value="1"/>
</dbReference>
<dbReference type="GO" id="GO:0006598">
    <property type="term" value="P:polyamine catabolic process"/>
    <property type="evidence" value="ECO:0007669"/>
    <property type="project" value="TreeGrafter"/>
</dbReference>
<evidence type="ECO:0008006" key="4">
    <source>
        <dbReference type="Google" id="ProtNLM"/>
    </source>
</evidence>
<sequence>MKMFSIALLFLVAEGVVSLKCPAKKDAEVLILGAGMAGITAARTLHDSGITNIKILEANSERIGGRMRNASLMGVQVETGAYWIHESPENLQTTRGPRVNPIWTLARDPSKCFTKVLKGYYSNESEYMDTNSTGQYNLVNAEPVIEEYEEIFYNKIFYNKIFENDSDISVRDALKYKGWNPDTP</sequence>
<dbReference type="GO" id="GO:0016491">
    <property type="term" value="F:oxidoreductase activity"/>
    <property type="evidence" value="ECO:0007669"/>
    <property type="project" value="TreeGrafter"/>
</dbReference>
<keyword evidence="3" id="KW-1185">Reference proteome</keyword>
<evidence type="ECO:0000313" key="3">
    <source>
        <dbReference type="Proteomes" id="UP000007879"/>
    </source>
</evidence>
<dbReference type="OMA" id="WIHESPE"/>